<keyword evidence="1" id="KW-0175">Coiled coil</keyword>
<dbReference type="InterPro" id="IPR029016">
    <property type="entry name" value="GAF-like_dom_sf"/>
</dbReference>
<dbReference type="PANTHER" id="PTHR44757:SF2">
    <property type="entry name" value="BIOFILM ARCHITECTURE MAINTENANCE PROTEIN MBAA"/>
    <property type="match status" value="1"/>
</dbReference>
<evidence type="ECO:0000313" key="6">
    <source>
        <dbReference type="Proteomes" id="UP000318431"/>
    </source>
</evidence>
<dbReference type="InterPro" id="IPR029787">
    <property type="entry name" value="Nucleotide_cyclase"/>
</dbReference>
<dbReference type="PROSITE" id="PS50112">
    <property type="entry name" value="PAS"/>
    <property type="match status" value="2"/>
</dbReference>
<dbReference type="InterPro" id="IPR000160">
    <property type="entry name" value="GGDEF_dom"/>
</dbReference>
<dbReference type="InterPro" id="IPR035965">
    <property type="entry name" value="PAS-like_dom_sf"/>
</dbReference>
<dbReference type="Pfam" id="PF00990">
    <property type="entry name" value="GGDEF"/>
    <property type="match status" value="1"/>
</dbReference>
<dbReference type="SMART" id="SM00065">
    <property type="entry name" value="GAF"/>
    <property type="match status" value="1"/>
</dbReference>
<gene>
    <name evidence="5" type="ORF">IP91_01418</name>
</gene>
<comment type="caution">
    <text evidence="5">The sequence shown here is derived from an EMBL/GenBank/DDBJ whole genome shotgun (WGS) entry which is preliminary data.</text>
</comment>
<evidence type="ECO:0000259" key="2">
    <source>
        <dbReference type="PROSITE" id="PS50112"/>
    </source>
</evidence>
<dbReference type="InterPro" id="IPR003018">
    <property type="entry name" value="GAF"/>
</dbReference>
<organism evidence="5 6">
    <name type="scientific">Pseudoduganella lurida</name>
    <dbReference type="NCBI Taxonomy" id="1036180"/>
    <lineage>
        <taxon>Bacteria</taxon>
        <taxon>Pseudomonadati</taxon>
        <taxon>Pseudomonadota</taxon>
        <taxon>Betaproteobacteria</taxon>
        <taxon>Burkholderiales</taxon>
        <taxon>Oxalobacteraceae</taxon>
        <taxon>Telluria group</taxon>
        <taxon>Pseudoduganella</taxon>
    </lineage>
</organism>
<proteinExistence type="predicted"/>
<dbReference type="Pfam" id="PF08447">
    <property type="entry name" value="PAS_3"/>
    <property type="match status" value="1"/>
</dbReference>
<dbReference type="Gene3D" id="3.30.450.20">
    <property type="entry name" value="PAS domain"/>
    <property type="match status" value="2"/>
</dbReference>
<dbReference type="InterPro" id="IPR000014">
    <property type="entry name" value="PAS"/>
</dbReference>
<dbReference type="InterPro" id="IPR013767">
    <property type="entry name" value="PAS_fold"/>
</dbReference>
<dbReference type="SMART" id="SM00267">
    <property type="entry name" value="GGDEF"/>
    <property type="match status" value="1"/>
</dbReference>
<evidence type="ECO:0000256" key="1">
    <source>
        <dbReference type="SAM" id="Coils"/>
    </source>
</evidence>
<dbReference type="CDD" id="cd01949">
    <property type="entry name" value="GGDEF"/>
    <property type="match status" value="1"/>
</dbReference>
<dbReference type="RefSeq" id="WP_145648116.1">
    <property type="nucleotide sequence ID" value="NZ_VLLB01000002.1"/>
</dbReference>
<sequence length="648" mass="71720">MTDRIPSQASLPADEAGRIALLHALALLDTPPEAVFDRVTRLASRLLGTPITLFSLVDTERQWFKSRVGLDVLESPRDISFCTHAIIHDEPLVVNDARLDPRFADNPLVRGEMNVRFYAGVPVRSQEGHALGTLCAIDTRPHTLEAADLQALQDLAGIIADEIHRREQLAEARFDLRNVDAAMRGTEARLRAIFELASVGMALTDAHGNWLAVNAAACAILGYTEAEFRSRTYRDITHPDDVAGDTAALRELVAGRITQFERQKRYIRKDGATVWVHTNVSMKAAEDGRPEYFIIAVIDIQDHKMADQELATLHMQLEARVEERTCELVAANQHLKQAIARQEQAEQALRAREAELSSVLEFANDAYIGLDEAGRVIAWNRQAERTFQWTPGEAAGRTLPELIMPPDLCAEDRLGITRFRATRDGGTLARRLELPAVRKDGSGLTVEVRVHANEIDGHLSFSAFLHDISDRKAEEVQREHDIRHDPLTGLLNRRALGELLPQAQARSQRHGLGFALLFIDLDGFKAVNDRLGHDAGDELLRHVARRLRATVRQNDSVVRLAGDEFIVLLEGVPYTLVEARSVARKLIAALSEPVEVAGRTAQVGASIGIAANAPDHATTPADLLREADRQMYLAKEAGRGSIRPRGEE</sequence>
<dbReference type="Pfam" id="PF01590">
    <property type="entry name" value="GAF"/>
    <property type="match status" value="1"/>
</dbReference>
<dbReference type="Gene3D" id="3.30.450.40">
    <property type="match status" value="1"/>
</dbReference>
<feature type="domain" description="GGDEF" evidence="4">
    <location>
        <begin position="512"/>
        <end position="647"/>
    </location>
</feature>
<evidence type="ECO:0000313" key="5">
    <source>
        <dbReference type="EMBL" id="TWI67305.1"/>
    </source>
</evidence>
<dbReference type="GO" id="GO:0003824">
    <property type="term" value="F:catalytic activity"/>
    <property type="evidence" value="ECO:0007669"/>
    <property type="project" value="UniProtKB-ARBA"/>
</dbReference>
<evidence type="ECO:0000259" key="3">
    <source>
        <dbReference type="PROSITE" id="PS50113"/>
    </source>
</evidence>
<dbReference type="AlphaFoldDB" id="A0A562RE13"/>
<feature type="domain" description="PAS" evidence="2">
    <location>
        <begin position="352"/>
        <end position="407"/>
    </location>
</feature>
<dbReference type="SUPFAM" id="SSF55781">
    <property type="entry name" value="GAF domain-like"/>
    <property type="match status" value="1"/>
</dbReference>
<keyword evidence="6" id="KW-1185">Reference proteome</keyword>
<dbReference type="SUPFAM" id="SSF55785">
    <property type="entry name" value="PYP-like sensor domain (PAS domain)"/>
    <property type="match status" value="2"/>
</dbReference>
<feature type="coiled-coil region" evidence="1">
    <location>
        <begin position="328"/>
        <end position="355"/>
    </location>
</feature>
<dbReference type="NCBIfam" id="TIGR00229">
    <property type="entry name" value="sensory_box"/>
    <property type="match status" value="2"/>
</dbReference>
<dbReference type="InterPro" id="IPR052155">
    <property type="entry name" value="Biofilm_reg_signaling"/>
</dbReference>
<feature type="domain" description="PAS" evidence="2">
    <location>
        <begin position="186"/>
        <end position="256"/>
    </location>
</feature>
<protein>
    <submittedName>
        <fullName evidence="5">PAS domain S-box-containing protein/diguanylate cyclase (GGDEF)-like protein</fullName>
    </submittedName>
</protein>
<dbReference type="EMBL" id="VLLB01000002">
    <property type="protein sequence ID" value="TWI67305.1"/>
    <property type="molecule type" value="Genomic_DNA"/>
</dbReference>
<dbReference type="InterPro" id="IPR013655">
    <property type="entry name" value="PAS_fold_3"/>
</dbReference>
<dbReference type="SMART" id="SM00086">
    <property type="entry name" value="PAC"/>
    <property type="match status" value="2"/>
</dbReference>
<dbReference type="PANTHER" id="PTHR44757">
    <property type="entry name" value="DIGUANYLATE CYCLASE DGCP"/>
    <property type="match status" value="1"/>
</dbReference>
<accession>A0A562RE13</accession>
<dbReference type="SMART" id="SM00091">
    <property type="entry name" value="PAS"/>
    <property type="match status" value="2"/>
</dbReference>
<dbReference type="InterPro" id="IPR001610">
    <property type="entry name" value="PAC"/>
</dbReference>
<dbReference type="PROSITE" id="PS50113">
    <property type="entry name" value="PAC"/>
    <property type="match status" value="1"/>
</dbReference>
<dbReference type="OrthoDB" id="5571399at2"/>
<dbReference type="Proteomes" id="UP000318431">
    <property type="component" value="Unassembled WGS sequence"/>
</dbReference>
<feature type="domain" description="PAC" evidence="3">
    <location>
        <begin position="260"/>
        <end position="312"/>
    </location>
</feature>
<dbReference type="Pfam" id="PF00989">
    <property type="entry name" value="PAS"/>
    <property type="match status" value="1"/>
</dbReference>
<dbReference type="CDD" id="cd00130">
    <property type="entry name" value="PAS"/>
    <property type="match status" value="2"/>
</dbReference>
<name>A0A562RE13_9BURK</name>
<dbReference type="InterPro" id="IPR000700">
    <property type="entry name" value="PAS-assoc_C"/>
</dbReference>
<dbReference type="SUPFAM" id="SSF55073">
    <property type="entry name" value="Nucleotide cyclase"/>
    <property type="match status" value="1"/>
</dbReference>
<dbReference type="Gene3D" id="3.30.70.270">
    <property type="match status" value="1"/>
</dbReference>
<dbReference type="InterPro" id="IPR043128">
    <property type="entry name" value="Rev_trsase/Diguanyl_cyclase"/>
</dbReference>
<dbReference type="FunFam" id="3.30.70.270:FF:000001">
    <property type="entry name" value="Diguanylate cyclase domain protein"/>
    <property type="match status" value="1"/>
</dbReference>
<evidence type="ECO:0000259" key="4">
    <source>
        <dbReference type="PROSITE" id="PS50887"/>
    </source>
</evidence>
<dbReference type="GO" id="GO:0006355">
    <property type="term" value="P:regulation of DNA-templated transcription"/>
    <property type="evidence" value="ECO:0007669"/>
    <property type="project" value="InterPro"/>
</dbReference>
<dbReference type="PROSITE" id="PS50887">
    <property type="entry name" value="GGDEF"/>
    <property type="match status" value="1"/>
</dbReference>
<dbReference type="NCBIfam" id="TIGR00254">
    <property type="entry name" value="GGDEF"/>
    <property type="match status" value="1"/>
</dbReference>
<reference evidence="5 6" key="1">
    <citation type="journal article" date="2015" name="Stand. Genomic Sci.">
        <title>Genomic Encyclopedia of Bacterial and Archaeal Type Strains, Phase III: the genomes of soil and plant-associated and newly described type strains.</title>
        <authorList>
            <person name="Whitman W.B."/>
            <person name="Woyke T."/>
            <person name="Klenk H.P."/>
            <person name="Zhou Y."/>
            <person name="Lilburn T.G."/>
            <person name="Beck B.J."/>
            <person name="De Vos P."/>
            <person name="Vandamme P."/>
            <person name="Eisen J.A."/>
            <person name="Garrity G."/>
            <person name="Hugenholtz P."/>
            <person name="Kyrpides N.C."/>
        </authorList>
    </citation>
    <scope>NUCLEOTIDE SEQUENCE [LARGE SCALE GENOMIC DNA]</scope>
    <source>
        <strain evidence="5 6">CGMCC 1.10822</strain>
    </source>
</reference>